<reference evidence="2 3" key="1">
    <citation type="submission" date="2019-05" db="EMBL/GenBank/DDBJ databases">
        <title>Another draft genome of Portunus trituberculatus and its Hox gene families provides insights of decapod evolution.</title>
        <authorList>
            <person name="Jeong J.-H."/>
            <person name="Song I."/>
            <person name="Kim S."/>
            <person name="Choi T."/>
            <person name="Kim D."/>
            <person name="Ryu S."/>
            <person name="Kim W."/>
        </authorList>
    </citation>
    <scope>NUCLEOTIDE SEQUENCE [LARGE SCALE GENOMIC DNA]</scope>
    <source>
        <tissue evidence="2">Muscle</tissue>
    </source>
</reference>
<feature type="region of interest" description="Disordered" evidence="1">
    <location>
        <begin position="1"/>
        <end position="103"/>
    </location>
</feature>
<feature type="compositionally biased region" description="Acidic residues" evidence="1">
    <location>
        <begin position="61"/>
        <end position="75"/>
    </location>
</feature>
<comment type="caution">
    <text evidence="2">The sequence shown here is derived from an EMBL/GenBank/DDBJ whole genome shotgun (WGS) entry which is preliminary data.</text>
</comment>
<sequence length="133" mass="15321">MGALEEEKQEEEEEERRGGKGKNVRKIDERGEDAEEEEEDGGKRLEGYERERGGIIRGDGEDQEEEEEEEEEEKEEVLPRAWRARPGQEWNAGSDGGRGEVEKWDGRVDGLQLVALRNSRAGRQEWAIRDTHT</sequence>
<evidence type="ECO:0000256" key="1">
    <source>
        <dbReference type="SAM" id="MobiDB-lite"/>
    </source>
</evidence>
<protein>
    <submittedName>
        <fullName evidence="2">Uncharacterized protein</fullName>
    </submittedName>
</protein>
<dbReference type="EMBL" id="VSRR010001041">
    <property type="protein sequence ID" value="MPC22006.1"/>
    <property type="molecule type" value="Genomic_DNA"/>
</dbReference>
<name>A0A5B7DM03_PORTR</name>
<evidence type="ECO:0000313" key="2">
    <source>
        <dbReference type="EMBL" id="MPC22006.1"/>
    </source>
</evidence>
<dbReference type="Proteomes" id="UP000324222">
    <property type="component" value="Unassembled WGS sequence"/>
</dbReference>
<gene>
    <name evidence="2" type="ORF">E2C01_015011</name>
</gene>
<feature type="compositionally biased region" description="Acidic residues" evidence="1">
    <location>
        <begin position="30"/>
        <end position="40"/>
    </location>
</feature>
<feature type="compositionally biased region" description="Basic and acidic residues" evidence="1">
    <location>
        <begin position="41"/>
        <end position="60"/>
    </location>
</feature>
<proteinExistence type="predicted"/>
<keyword evidence="3" id="KW-1185">Reference proteome</keyword>
<accession>A0A5B7DM03</accession>
<evidence type="ECO:0000313" key="3">
    <source>
        <dbReference type="Proteomes" id="UP000324222"/>
    </source>
</evidence>
<organism evidence="2 3">
    <name type="scientific">Portunus trituberculatus</name>
    <name type="common">Swimming crab</name>
    <name type="synonym">Neptunus trituberculatus</name>
    <dbReference type="NCBI Taxonomy" id="210409"/>
    <lineage>
        <taxon>Eukaryota</taxon>
        <taxon>Metazoa</taxon>
        <taxon>Ecdysozoa</taxon>
        <taxon>Arthropoda</taxon>
        <taxon>Crustacea</taxon>
        <taxon>Multicrustacea</taxon>
        <taxon>Malacostraca</taxon>
        <taxon>Eumalacostraca</taxon>
        <taxon>Eucarida</taxon>
        <taxon>Decapoda</taxon>
        <taxon>Pleocyemata</taxon>
        <taxon>Brachyura</taxon>
        <taxon>Eubrachyura</taxon>
        <taxon>Portunoidea</taxon>
        <taxon>Portunidae</taxon>
        <taxon>Portuninae</taxon>
        <taxon>Portunus</taxon>
    </lineage>
</organism>
<dbReference type="AlphaFoldDB" id="A0A5B7DM03"/>